<sequence>MKFFKLACISAVVAGAIFATTAVPASAKPIPRGVIANEYLAVACPVNATGQPFVENSEALIDGVGGLKAALAAANTYNTATQDLNFYLALLVMTGPRDITVPGIGLLDRFVKAQAALQSVLRARGVVSYVRAYTKWEKIMDPRPDYANQIRSALNLPTDGWCPKK</sequence>
<gene>
    <name evidence="1" type="ORF">UFOPK3610_01976</name>
</gene>
<proteinExistence type="predicted"/>
<evidence type="ECO:0000313" key="1">
    <source>
        <dbReference type="EMBL" id="CAB4931829.1"/>
    </source>
</evidence>
<dbReference type="AlphaFoldDB" id="A0A6J7ILE9"/>
<organism evidence="1">
    <name type="scientific">freshwater metagenome</name>
    <dbReference type="NCBI Taxonomy" id="449393"/>
    <lineage>
        <taxon>unclassified sequences</taxon>
        <taxon>metagenomes</taxon>
        <taxon>ecological metagenomes</taxon>
    </lineage>
</organism>
<accession>A0A6J7ILE9</accession>
<protein>
    <submittedName>
        <fullName evidence="1">Unannotated protein</fullName>
    </submittedName>
</protein>
<name>A0A6J7ILE9_9ZZZZ</name>
<reference evidence="1" key="1">
    <citation type="submission" date="2020-05" db="EMBL/GenBank/DDBJ databases">
        <authorList>
            <person name="Chiriac C."/>
            <person name="Salcher M."/>
            <person name="Ghai R."/>
            <person name="Kavagutti S V."/>
        </authorList>
    </citation>
    <scope>NUCLEOTIDE SEQUENCE</scope>
</reference>
<dbReference type="EMBL" id="CAFBMR010000147">
    <property type="protein sequence ID" value="CAB4931829.1"/>
    <property type="molecule type" value="Genomic_DNA"/>
</dbReference>